<dbReference type="Proteomes" id="UP000054783">
    <property type="component" value="Unassembled WGS sequence"/>
</dbReference>
<accession>A0A0V0ZHL8</accession>
<proteinExistence type="predicted"/>
<protein>
    <submittedName>
        <fullName evidence="1">Uncharacterized protein</fullName>
    </submittedName>
</protein>
<name>A0A0V0ZHL8_9BILA</name>
<dbReference type="AlphaFoldDB" id="A0A0V0ZHL8"/>
<reference evidence="1 2" key="1">
    <citation type="submission" date="2015-01" db="EMBL/GenBank/DDBJ databases">
        <title>Evolution of Trichinella species and genotypes.</title>
        <authorList>
            <person name="Korhonen P.K."/>
            <person name="Edoardo P."/>
            <person name="Giuseppe L.R."/>
            <person name="Gasser R.B."/>
        </authorList>
    </citation>
    <scope>NUCLEOTIDE SEQUENCE [LARGE SCALE GENOMIC DNA]</scope>
    <source>
        <strain evidence="1">ISS2496</strain>
    </source>
</reference>
<comment type="caution">
    <text evidence="1">The sequence shown here is derived from an EMBL/GenBank/DDBJ whole genome shotgun (WGS) entry which is preliminary data.</text>
</comment>
<keyword evidence="2" id="KW-1185">Reference proteome</keyword>
<evidence type="ECO:0000313" key="2">
    <source>
        <dbReference type="Proteomes" id="UP000054783"/>
    </source>
</evidence>
<sequence>MPHLLCTHRQLNVPAWPDTENDQFGQLISFISGYYVSDHAEVQKVSPDDERWYIEVRRHLGGLELVSCHSCYVNTVLVLIISCHRSRLICRECVAMVTYEVRTDASHMKAFHTACRLLDVVSLSKSKNTDFRDIRYESVDRRQFQSFCRSMFIPLWFKGSMDDLHFGFNGLVLNPE</sequence>
<organism evidence="1 2">
    <name type="scientific">Trichinella patagoniensis</name>
    <dbReference type="NCBI Taxonomy" id="990121"/>
    <lineage>
        <taxon>Eukaryota</taxon>
        <taxon>Metazoa</taxon>
        <taxon>Ecdysozoa</taxon>
        <taxon>Nematoda</taxon>
        <taxon>Enoplea</taxon>
        <taxon>Dorylaimia</taxon>
        <taxon>Trichinellida</taxon>
        <taxon>Trichinellidae</taxon>
        <taxon>Trichinella</taxon>
    </lineage>
</organism>
<evidence type="ECO:0000313" key="1">
    <source>
        <dbReference type="EMBL" id="KRY12020.1"/>
    </source>
</evidence>
<dbReference type="EMBL" id="JYDQ01000176">
    <property type="protein sequence ID" value="KRY12020.1"/>
    <property type="molecule type" value="Genomic_DNA"/>
</dbReference>
<gene>
    <name evidence="1" type="ORF">T12_16230</name>
</gene>